<dbReference type="SMART" id="SM00879">
    <property type="entry name" value="Brix"/>
    <property type="match status" value="1"/>
</dbReference>
<dbReference type="PROSITE" id="PS50833">
    <property type="entry name" value="BRIX"/>
    <property type="match status" value="1"/>
</dbReference>
<dbReference type="Gene3D" id="3.40.50.10480">
    <property type="entry name" value="Probable brix-domain ribosomal biogenesis protein"/>
    <property type="match status" value="1"/>
</dbReference>
<dbReference type="InterPro" id="IPR044281">
    <property type="entry name" value="IMP4/RPF1"/>
</dbReference>
<comment type="caution">
    <text evidence="2">The sequence shown here is derived from an EMBL/GenBank/DDBJ whole genome shotgun (WGS) entry which is preliminary data.</text>
</comment>
<dbReference type="SUPFAM" id="SSF52954">
    <property type="entry name" value="Class II aaRS ABD-related"/>
    <property type="match status" value="1"/>
</dbReference>
<dbReference type="FunFam" id="3.40.50.10480:FF:000001">
    <property type="entry name" value="IMP4, U3 small nucleolar ribonucleoprotein"/>
    <property type="match status" value="1"/>
</dbReference>
<dbReference type="GO" id="GO:0030515">
    <property type="term" value="F:snoRNA binding"/>
    <property type="evidence" value="ECO:0007669"/>
    <property type="project" value="TreeGrafter"/>
</dbReference>
<dbReference type="GO" id="GO:0005654">
    <property type="term" value="C:nucleoplasm"/>
    <property type="evidence" value="ECO:0007669"/>
    <property type="project" value="UniProtKB-ARBA"/>
</dbReference>
<dbReference type="GO" id="GO:0042274">
    <property type="term" value="P:ribosomal small subunit biogenesis"/>
    <property type="evidence" value="ECO:0007669"/>
    <property type="project" value="UniProtKB-ARBA"/>
</dbReference>
<evidence type="ECO:0000313" key="2">
    <source>
        <dbReference type="EMBL" id="GFU15355.1"/>
    </source>
</evidence>
<organism evidence="2 3">
    <name type="scientific">Nephila pilipes</name>
    <name type="common">Giant wood spider</name>
    <name type="synonym">Nephila maculata</name>
    <dbReference type="NCBI Taxonomy" id="299642"/>
    <lineage>
        <taxon>Eukaryota</taxon>
        <taxon>Metazoa</taxon>
        <taxon>Ecdysozoa</taxon>
        <taxon>Arthropoda</taxon>
        <taxon>Chelicerata</taxon>
        <taxon>Arachnida</taxon>
        <taxon>Araneae</taxon>
        <taxon>Araneomorphae</taxon>
        <taxon>Entelegynae</taxon>
        <taxon>Araneoidea</taxon>
        <taxon>Nephilidae</taxon>
        <taxon>Nephila</taxon>
    </lineage>
</organism>
<protein>
    <submittedName>
        <fullName evidence="2">Brix domain-containing protein ZK795.3</fullName>
    </submittedName>
</protein>
<dbReference type="GO" id="GO:0042134">
    <property type="term" value="F:rRNA primary transcript binding"/>
    <property type="evidence" value="ECO:0007669"/>
    <property type="project" value="InterPro"/>
</dbReference>
<dbReference type="AlphaFoldDB" id="A0A8X6QIG9"/>
<dbReference type="EMBL" id="BMAW01030190">
    <property type="protein sequence ID" value="GFU15355.1"/>
    <property type="molecule type" value="Genomic_DNA"/>
</dbReference>
<dbReference type="Proteomes" id="UP000887013">
    <property type="component" value="Unassembled WGS sequence"/>
</dbReference>
<dbReference type="GO" id="GO:0034457">
    <property type="term" value="C:Mpp10 complex"/>
    <property type="evidence" value="ECO:0007669"/>
    <property type="project" value="UniProtKB-ARBA"/>
</dbReference>
<name>A0A8X6QIG9_NEPPI</name>
<reference evidence="2" key="1">
    <citation type="submission" date="2020-08" db="EMBL/GenBank/DDBJ databases">
        <title>Multicomponent nature underlies the extraordinary mechanical properties of spider dragline silk.</title>
        <authorList>
            <person name="Kono N."/>
            <person name="Nakamura H."/>
            <person name="Mori M."/>
            <person name="Yoshida Y."/>
            <person name="Ohtoshi R."/>
            <person name="Malay A.D."/>
            <person name="Moran D.A.P."/>
            <person name="Tomita M."/>
            <person name="Numata K."/>
            <person name="Arakawa K."/>
        </authorList>
    </citation>
    <scope>NUCLEOTIDE SEQUENCE</scope>
</reference>
<dbReference type="GO" id="GO:0032040">
    <property type="term" value="C:small-subunit processome"/>
    <property type="evidence" value="ECO:0007669"/>
    <property type="project" value="TreeGrafter"/>
</dbReference>
<dbReference type="Pfam" id="PF04427">
    <property type="entry name" value="Brix"/>
    <property type="match status" value="1"/>
</dbReference>
<dbReference type="InterPro" id="IPR007109">
    <property type="entry name" value="Brix"/>
</dbReference>
<dbReference type="GO" id="GO:0006364">
    <property type="term" value="P:rRNA processing"/>
    <property type="evidence" value="ECO:0007669"/>
    <property type="project" value="InterPro"/>
</dbReference>
<proteinExistence type="predicted"/>
<keyword evidence="3" id="KW-1185">Reference proteome</keyword>
<accession>A0A8X6QIG9</accession>
<dbReference type="OrthoDB" id="10253204at2759"/>
<gene>
    <name evidence="2" type="primary">ZK795.3</name>
    <name evidence="2" type="ORF">NPIL_199431</name>
</gene>
<dbReference type="PANTHER" id="PTHR22734">
    <property type="entry name" value="U3 SMALL NUCLEOLAR RIBONUCLEOPROTEIN PROTEIN IMP4"/>
    <property type="match status" value="1"/>
</dbReference>
<evidence type="ECO:0000259" key="1">
    <source>
        <dbReference type="PROSITE" id="PS50833"/>
    </source>
</evidence>
<evidence type="ECO:0000313" key="3">
    <source>
        <dbReference type="Proteomes" id="UP000887013"/>
    </source>
</evidence>
<dbReference type="PANTHER" id="PTHR22734:SF2">
    <property type="entry name" value="U3 SMALL NUCLEOLAR RIBONUCLEOPROTEIN PROTEIN IMP4"/>
    <property type="match status" value="1"/>
</dbReference>
<feature type="domain" description="Brix" evidence="1">
    <location>
        <begin position="75"/>
        <end position="256"/>
    </location>
</feature>
<sequence>MEVKMVMRKLQTLPDPVTDIVQIFSHFLQCVDLLQCYQLYCKRVENSRILEWDDVPENETSEIDDEYRWALVEDPKIVITTSRDPSVKLKQFAKEFRLILPNSQRLNRGNYNLKTLMEACKANAVTDFIMIEETRGQPDGLIICHLPHGPTARFSIQDVVMRHDIPDIGNMPQEYPHLAFYNFKSKLGLRVTSILKHLFPVPKEESKRLVSFLNYDDWILFRHHTHDTDEKGEMQLIELGPRFLMKLFVIKRGTIDEYQTADVEWALNMFTNTARKRKHLSNDPLFE</sequence>